<feature type="transmembrane region" description="Helical" evidence="7">
    <location>
        <begin position="12"/>
        <end position="34"/>
    </location>
</feature>
<feature type="non-terminal residue" evidence="9">
    <location>
        <position position="1"/>
    </location>
</feature>
<dbReference type="Pfam" id="PF07690">
    <property type="entry name" value="MFS_1"/>
    <property type="match status" value="1"/>
</dbReference>
<dbReference type="InterPro" id="IPR050171">
    <property type="entry name" value="MFS_Transporters"/>
</dbReference>
<reference evidence="9" key="1">
    <citation type="submission" date="2018-05" db="EMBL/GenBank/DDBJ databases">
        <authorList>
            <person name="Lanie J.A."/>
            <person name="Ng W.-L."/>
            <person name="Kazmierczak K.M."/>
            <person name="Andrzejewski T.M."/>
            <person name="Davidsen T.M."/>
            <person name="Wayne K.J."/>
            <person name="Tettelin H."/>
            <person name="Glass J.I."/>
            <person name="Rusch D."/>
            <person name="Podicherti R."/>
            <person name="Tsui H.-C.T."/>
            <person name="Winkler M.E."/>
        </authorList>
    </citation>
    <scope>NUCLEOTIDE SEQUENCE</scope>
</reference>
<dbReference type="PANTHER" id="PTHR23517:SF2">
    <property type="entry name" value="MULTIDRUG RESISTANCE PROTEIN MDTH"/>
    <property type="match status" value="1"/>
</dbReference>
<dbReference type="SUPFAM" id="SSF103473">
    <property type="entry name" value="MFS general substrate transporter"/>
    <property type="match status" value="1"/>
</dbReference>
<gene>
    <name evidence="9" type="ORF">METZ01_LOCUS6124</name>
</gene>
<keyword evidence="2" id="KW-0813">Transport</keyword>
<evidence type="ECO:0000256" key="7">
    <source>
        <dbReference type="SAM" id="Phobius"/>
    </source>
</evidence>
<proteinExistence type="predicted"/>
<feature type="transmembrane region" description="Helical" evidence="7">
    <location>
        <begin position="160"/>
        <end position="182"/>
    </location>
</feature>
<dbReference type="InterPro" id="IPR020846">
    <property type="entry name" value="MFS_dom"/>
</dbReference>
<name>A0A381NFA4_9ZZZZ</name>
<evidence type="ECO:0000256" key="5">
    <source>
        <dbReference type="ARBA" id="ARBA00022989"/>
    </source>
</evidence>
<dbReference type="GO" id="GO:0022857">
    <property type="term" value="F:transmembrane transporter activity"/>
    <property type="evidence" value="ECO:0007669"/>
    <property type="project" value="InterPro"/>
</dbReference>
<feature type="transmembrane region" description="Helical" evidence="7">
    <location>
        <begin position="99"/>
        <end position="122"/>
    </location>
</feature>
<evidence type="ECO:0000256" key="4">
    <source>
        <dbReference type="ARBA" id="ARBA00022692"/>
    </source>
</evidence>
<feature type="non-terminal residue" evidence="9">
    <location>
        <position position="371"/>
    </location>
</feature>
<sequence>MSKNTKTLSTFYAASGHLFMHMFAAFYFFIVLAIEDDWKFSYDELINLWLIGSLLVGLGSIPAGWLSDRWSRSGMIATMFIGLGLASIFCGLSEQKMTLMINLSLLGLFCSIYHPAGISWVVNFSRDTGRALGFNNIFGGVGIGLGALISGFIIDYYNWQMAFIIPGVVSLAFGIGLSWHIFSDHISLKNVQSDKFSQNPEKSDYFKIIIIMLVSITSLGFVFQILQTSLPKIIDIRLTESLGLDTFNIGVIIAFIYIISGLMNYAGGILADSYSEKLIYVSGILGQSILFFFLANFFSYWLIIFAFMIVAVNSSILPAENILLARIAPSQYQSLVYGIKFIISFSIGPLAVFLISKSYEMTQDFYFLYLI</sequence>
<feature type="transmembrane region" description="Helical" evidence="7">
    <location>
        <begin position="246"/>
        <end position="266"/>
    </location>
</feature>
<feature type="transmembrane region" description="Helical" evidence="7">
    <location>
        <begin position="335"/>
        <end position="355"/>
    </location>
</feature>
<comment type="subcellular location">
    <subcellularLocation>
        <location evidence="1">Cell membrane</location>
        <topology evidence="1">Multi-pass membrane protein</topology>
    </subcellularLocation>
</comment>
<evidence type="ECO:0000256" key="1">
    <source>
        <dbReference type="ARBA" id="ARBA00004651"/>
    </source>
</evidence>
<keyword evidence="6 7" id="KW-0472">Membrane</keyword>
<feature type="transmembrane region" description="Helical" evidence="7">
    <location>
        <begin position="205"/>
        <end position="226"/>
    </location>
</feature>
<dbReference type="GO" id="GO:0005886">
    <property type="term" value="C:plasma membrane"/>
    <property type="evidence" value="ECO:0007669"/>
    <property type="project" value="UniProtKB-SubCell"/>
</dbReference>
<keyword evidence="5 7" id="KW-1133">Transmembrane helix</keyword>
<accession>A0A381NFA4</accession>
<evidence type="ECO:0000313" key="9">
    <source>
        <dbReference type="EMBL" id="SUZ53270.1"/>
    </source>
</evidence>
<feature type="transmembrane region" description="Helical" evidence="7">
    <location>
        <begin position="301"/>
        <end position="323"/>
    </location>
</feature>
<organism evidence="9">
    <name type="scientific">marine metagenome</name>
    <dbReference type="NCBI Taxonomy" id="408172"/>
    <lineage>
        <taxon>unclassified sequences</taxon>
        <taxon>metagenomes</taxon>
        <taxon>ecological metagenomes</taxon>
    </lineage>
</organism>
<dbReference type="EMBL" id="UINC01000322">
    <property type="protein sequence ID" value="SUZ53270.1"/>
    <property type="molecule type" value="Genomic_DNA"/>
</dbReference>
<feature type="transmembrane region" description="Helical" evidence="7">
    <location>
        <begin position="73"/>
        <end position="93"/>
    </location>
</feature>
<keyword evidence="4 7" id="KW-0812">Transmembrane</keyword>
<dbReference type="AlphaFoldDB" id="A0A381NFA4"/>
<protein>
    <recommendedName>
        <fullName evidence="8">Major facilitator superfamily (MFS) profile domain-containing protein</fullName>
    </recommendedName>
</protein>
<dbReference type="PANTHER" id="PTHR23517">
    <property type="entry name" value="RESISTANCE PROTEIN MDTM, PUTATIVE-RELATED-RELATED"/>
    <property type="match status" value="1"/>
</dbReference>
<dbReference type="InterPro" id="IPR036259">
    <property type="entry name" value="MFS_trans_sf"/>
</dbReference>
<evidence type="ECO:0000256" key="2">
    <source>
        <dbReference type="ARBA" id="ARBA00022448"/>
    </source>
</evidence>
<feature type="transmembrane region" description="Helical" evidence="7">
    <location>
        <begin position="46"/>
        <end position="66"/>
    </location>
</feature>
<evidence type="ECO:0000256" key="3">
    <source>
        <dbReference type="ARBA" id="ARBA00022475"/>
    </source>
</evidence>
<feature type="transmembrane region" description="Helical" evidence="7">
    <location>
        <begin position="134"/>
        <end position="154"/>
    </location>
</feature>
<feature type="domain" description="Major facilitator superfamily (MFS) profile" evidence="8">
    <location>
        <begin position="9"/>
        <end position="371"/>
    </location>
</feature>
<dbReference type="InterPro" id="IPR011701">
    <property type="entry name" value="MFS"/>
</dbReference>
<evidence type="ECO:0000256" key="6">
    <source>
        <dbReference type="ARBA" id="ARBA00023136"/>
    </source>
</evidence>
<evidence type="ECO:0000259" key="8">
    <source>
        <dbReference type="PROSITE" id="PS50850"/>
    </source>
</evidence>
<dbReference type="Gene3D" id="1.20.1250.20">
    <property type="entry name" value="MFS general substrate transporter like domains"/>
    <property type="match status" value="2"/>
</dbReference>
<dbReference type="PROSITE" id="PS50850">
    <property type="entry name" value="MFS"/>
    <property type="match status" value="1"/>
</dbReference>
<keyword evidence="3" id="KW-1003">Cell membrane</keyword>